<comment type="similarity">
    <text evidence="1 4">Belongs to the EXO70 family.</text>
</comment>
<evidence type="ECO:0000256" key="3">
    <source>
        <dbReference type="ARBA" id="ARBA00022483"/>
    </source>
</evidence>
<dbReference type="PANTHER" id="PTHR12542">
    <property type="entry name" value="EXOCYST COMPLEX PROTEIN EXO70"/>
    <property type="match status" value="1"/>
</dbReference>
<keyword evidence="4" id="KW-0653">Protein transport</keyword>
<evidence type="ECO:0000256" key="2">
    <source>
        <dbReference type="ARBA" id="ARBA00022448"/>
    </source>
</evidence>
<dbReference type="GO" id="GO:0006887">
    <property type="term" value="P:exocytosis"/>
    <property type="evidence" value="ECO:0007669"/>
    <property type="project" value="UniProtKB-KW"/>
</dbReference>
<evidence type="ECO:0000256" key="1">
    <source>
        <dbReference type="ARBA" id="ARBA00006756"/>
    </source>
</evidence>
<reference evidence="6 7" key="1">
    <citation type="submission" date="2018-10" db="EMBL/GenBank/DDBJ databases">
        <title>Fifty Aureobasidium pullulans genomes reveal a recombining polyextremotolerant generalist.</title>
        <authorList>
            <person name="Gostincar C."/>
            <person name="Turk M."/>
            <person name="Zajc J."/>
            <person name="Gunde-Cimerman N."/>
        </authorList>
    </citation>
    <scope>NUCLEOTIDE SEQUENCE [LARGE SCALE GENOMIC DNA]</scope>
    <source>
        <strain evidence="6 7">EXF-4256</strain>
    </source>
</reference>
<evidence type="ECO:0000313" key="7">
    <source>
        <dbReference type="Proteomes" id="UP000305064"/>
    </source>
</evidence>
<evidence type="ECO:0000313" key="6">
    <source>
        <dbReference type="EMBL" id="THY72239.1"/>
    </source>
</evidence>
<dbReference type="EMBL" id="QZBJ01000049">
    <property type="protein sequence ID" value="THY72239.1"/>
    <property type="molecule type" value="Genomic_DNA"/>
</dbReference>
<dbReference type="InterPro" id="IPR046364">
    <property type="entry name" value="Exo70_C"/>
</dbReference>
<gene>
    <name evidence="6" type="ORF">D6C94_06946</name>
</gene>
<evidence type="ECO:0000256" key="4">
    <source>
        <dbReference type="RuleBase" id="RU365026"/>
    </source>
</evidence>
<dbReference type="GO" id="GO:0000145">
    <property type="term" value="C:exocyst"/>
    <property type="evidence" value="ECO:0007669"/>
    <property type="project" value="InterPro"/>
</dbReference>
<dbReference type="Pfam" id="PF20669">
    <property type="entry name" value="Exo70_N"/>
    <property type="match status" value="1"/>
</dbReference>
<dbReference type="GO" id="GO:0015031">
    <property type="term" value="P:protein transport"/>
    <property type="evidence" value="ECO:0007669"/>
    <property type="project" value="UniProtKB-KW"/>
</dbReference>
<name>A0A4S9UKM1_AURPU</name>
<keyword evidence="2 4" id="KW-0813">Transport</keyword>
<proteinExistence type="inferred from homology"/>
<feature type="domain" description="Exocyst complex subunit Exo70 C-terminal" evidence="5">
    <location>
        <begin position="370"/>
        <end position="751"/>
    </location>
</feature>
<dbReference type="AlphaFoldDB" id="A0A4S9UKM1"/>
<comment type="function">
    <text evidence="4">Involved in the secretory pathway as part of the exocyst complex which tethers secretory vesicles to the sites of exocytosis. Also plays a role in the assembly of the exocyst.</text>
</comment>
<evidence type="ECO:0000259" key="5">
    <source>
        <dbReference type="Pfam" id="PF03081"/>
    </source>
</evidence>
<protein>
    <recommendedName>
        <fullName evidence="4">Exocyst complex protein EXO70</fullName>
    </recommendedName>
</protein>
<comment type="subcellular location">
    <subcellularLocation>
        <location evidence="4">Bud</location>
    </subcellularLocation>
    <subcellularLocation>
        <location evidence="4">Bud neck</location>
    </subcellularLocation>
</comment>
<comment type="caution">
    <text evidence="6">The sequence shown here is derived from an EMBL/GenBank/DDBJ whole genome shotgun (WGS) entry which is preliminary data.</text>
</comment>
<dbReference type="InterPro" id="IPR004140">
    <property type="entry name" value="Exo70"/>
</dbReference>
<dbReference type="InterPro" id="IPR016159">
    <property type="entry name" value="Cullin_repeat-like_dom_sf"/>
</dbReference>
<keyword evidence="3 4" id="KW-0268">Exocytosis</keyword>
<dbReference type="Gene3D" id="1.20.1280.170">
    <property type="entry name" value="Exocyst complex component Exo70"/>
    <property type="match status" value="1"/>
</dbReference>
<dbReference type="SUPFAM" id="SSF74788">
    <property type="entry name" value="Cullin repeat-like"/>
    <property type="match status" value="1"/>
</dbReference>
<dbReference type="Proteomes" id="UP000305064">
    <property type="component" value="Unassembled WGS sequence"/>
</dbReference>
<accession>A0A4S9UKM1</accession>
<dbReference type="GO" id="GO:0005546">
    <property type="term" value="F:phosphatidylinositol-4,5-bisphosphate binding"/>
    <property type="evidence" value="ECO:0007669"/>
    <property type="project" value="InterPro"/>
</dbReference>
<organism evidence="6 7">
    <name type="scientific">Aureobasidium pullulans</name>
    <name type="common">Black yeast</name>
    <name type="synonym">Pullularia pullulans</name>
    <dbReference type="NCBI Taxonomy" id="5580"/>
    <lineage>
        <taxon>Eukaryota</taxon>
        <taxon>Fungi</taxon>
        <taxon>Dikarya</taxon>
        <taxon>Ascomycota</taxon>
        <taxon>Pezizomycotina</taxon>
        <taxon>Dothideomycetes</taxon>
        <taxon>Dothideomycetidae</taxon>
        <taxon>Dothideales</taxon>
        <taxon>Saccotheciaceae</taxon>
        <taxon>Aureobasidium</taxon>
    </lineage>
</organism>
<dbReference type="GO" id="GO:0005935">
    <property type="term" value="C:cellular bud neck"/>
    <property type="evidence" value="ECO:0007669"/>
    <property type="project" value="UniProtKB-SubCell"/>
</dbReference>
<dbReference type="PANTHER" id="PTHR12542:SF41">
    <property type="entry name" value="EXOCYST COMPLEX COMPONENT 7"/>
    <property type="match status" value="1"/>
</dbReference>
<sequence>MRLLYKILEIQRWLVMATICVSFSGTGTRISITRSFPQRGTCTHPTIASQDEPPLLAGELPRFLTRFGVHFVAAIRSPVFTQLPGLAHGNHSHHQPSACIDTSIFQHKIDINSSDDVVLRMAGPKRAAAFAEESAEVEVLYANLSKMKSLTKKIQSSMSRLETSGKTVEEAIGPIYGNTQRLQTTNANIDRVIMAIDRIREPLDMRNREEQVLRSSPQAVGLTEYIASIDRTRQALGDLKQSNLRSNQQAISELNGLLGVGSRQLEDVFQNTLREGVAPVEPLHFITKNIDFPRIPSTKTTHLRTINAHASSSAAEMSQTDSRSTPTAKIYAEVRGQYITTSLQNMAAACLATARKQNPSTATVYKKGDNAIGMYAAGIKGMFIAEYDNICPIFDREEWGQVLSMTCQGALKAFAATLKDLDRHIKDNITSDCFLAYEIIEVVSNTALEVDNKTGELKIEIADALKPIRETAKSSLSALLTDVRNRVQQMMQLPADGSAIPLTSEMMTRLQTMTSFLVPLSSILTSLGKGGWSAPGPASSSTSIPTLKSFDVGADGRKLFADYAADTIHTLLSNLEARSAALQKGKGVQGVFLANNIAIIERMIRSSELGPLLEPAQPKIESWRVKATKHYMTTWNEVSAYLLDVQYTNRGPRPPSTGAAVDSAAFVKALSSKEKDTMKEKFRGFNASFDEMVAKHKTYKMEKEVKTSFARDVQRFIEPLYGRHWDRYHEIDKGRGKYVKYDKTQLNAVLSNLG</sequence>
<dbReference type="Pfam" id="PF03081">
    <property type="entry name" value="Exo70_C"/>
    <property type="match status" value="1"/>
</dbReference>